<evidence type="ECO:0000313" key="1">
    <source>
        <dbReference type="EnsemblProtists" id="HpaP804615"/>
    </source>
</evidence>
<reference evidence="1" key="2">
    <citation type="submission" date="2015-06" db="UniProtKB">
        <authorList>
            <consortium name="EnsemblProtists"/>
        </authorList>
    </citation>
    <scope>IDENTIFICATION</scope>
    <source>
        <strain evidence="1">Emoy2</strain>
    </source>
</reference>
<reference evidence="2" key="1">
    <citation type="journal article" date="2010" name="Science">
        <title>Signatures of adaptation to obligate biotrophy in the Hyaloperonospora arabidopsidis genome.</title>
        <authorList>
            <person name="Baxter L."/>
            <person name="Tripathy S."/>
            <person name="Ishaque N."/>
            <person name="Boot N."/>
            <person name="Cabral A."/>
            <person name="Kemen E."/>
            <person name="Thines M."/>
            <person name="Ah-Fong A."/>
            <person name="Anderson R."/>
            <person name="Badejoko W."/>
            <person name="Bittner-Eddy P."/>
            <person name="Boore J.L."/>
            <person name="Chibucos M.C."/>
            <person name="Coates M."/>
            <person name="Dehal P."/>
            <person name="Delehaunty K."/>
            <person name="Dong S."/>
            <person name="Downton P."/>
            <person name="Dumas B."/>
            <person name="Fabro G."/>
            <person name="Fronick C."/>
            <person name="Fuerstenberg S.I."/>
            <person name="Fulton L."/>
            <person name="Gaulin E."/>
            <person name="Govers F."/>
            <person name="Hughes L."/>
            <person name="Humphray S."/>
            <person name="Jiang R.H."/>
            <person name="Judelson H."/>
            <person name="Kamoun S."/>
            <person name="Kyung K."/>
            <person name="Meijer H."/>
            <person name="Minx P."/>
            <person name="Morris P."/>
            <person name="Nelson J."/>
            <person name="Phuntumart V."/>
            <person name="Qutob D."/>
            <person name="Rehmany A."/>
            <person name="Rougon-Cardoso A."/>
            <person name="Ryden P."/>
            <person name="Torto-Alalibo T."/>
            <person name="Studholme D."/>
            <person name="Wang Y."/>
            <person name="Win J."/>
            <person name="Wood J."/>
            <person name="Clifton S.W."/>
            <person name="Rogers J."/>
            <person name="Van den Ackerveken G."/>
            <person name="Jones J.D."/>
            <person name="McDowell J.M."/>
            <person name="Beynon J."/>
            <person name="Tyler B.M."/>
        </authorList>
    </citation>
    <scope>NUCLEOTIDE SEQUENCE [LARGE SCALE GENOMIC DNA]</scope>
    <source>
        <strain evidence="2">Emoy2</strain>
    </source>
</reference>
<protein>
    <submittedName>
        <fullName evidence="1">Uncharacterized protein</fullName>
    </submittedName>
</protein>
<dbReference type="AlphaFoldDB" id="M4BE97"/>
<proteinExistence type="predicted"/>
<name>M4BE97_HYAAE</name>
<sequence length="115" mass="13057">MAPHRFALIHHNARAVLDQRVQIRVVDRPLVDLLLLQRSVRESSTFIETQTVYRYHGSLGFQVQVNHLLTFVRHDMCLSLARLPLESRCACFLALHFHGPIGTSSAESCTTYSAI</sequence>
<dbReference type="InParanoid" id="M4BE97"/>
<dbReference type="VEuPathDB" id="FungiDB:HpaG804615"/>
<accession>M4BE97</accession>
<keyword evidence="2" id="KW-1185">Reference proteome</keyword>
<dbReference type="EnsemblProtists" id="HpaT804615">
    <property type="protein sequence ID" value="HpaP804615"/>
    <property type="gene ID" value="HpaG804615"/>
</dbReference>
<dbReference type="EMBL" id="JH598174">
    <property type="status" value="NOT_ANNOTATED_CDS"/>
    <property type="molecule type" value="Genomic_DNA"/>
</dbReference>
<evidence type="ECO:0000313" key="2">
    <source>
        <dbReference type="Proteomes" id="UP000011713"/>
    </source>
</evidence>
<dbReference type="HOGENOM" id="CLU_2113648_0_0_1"/>
<dbReference type="Proteomes" id="UP000011713">
    <property type="component" value="Unassembled WGS sequence"/>
</dbReference>
<organism evidence="1 2">
    <name type="scientific">Hyaloperonospora arabidopsidis (strain Emoy2)</name>
    <name type="common">Downy mildew agent</name>
    <name type="synonym">Peronospora arabidopsidis</name>
    <dbReference type="NCBI Taxonomy" id="559515"/>
    <lineage>
        <taxon>Eukaryota</taxon>
        <taxon>Sar</taxon>
        <taxon>Stramenopiles</taxon>
        <taxon>Oomycota</taxon>
        <taxon>Peronosporomycetes</taxon>
        <taxon>Peronosporales</taxon>
        <taxon>Peronosporaceae</taxon>
        <taxon>Hyaloperonospora</taxon>
    </lineage>
</organism>